<evidence type="ECO:0000256" key="5">
    <source>
        <dbReference type="ARBA" id="ARBA00022692"/>
    </source>
</evidence>
<evidence type="ECO:0000256" key="7">
    <source>
        <dbReference type="ARBA" id="ARBA00022824"/>
    </source>
</evidence>
<evidence type="ECO:0000256" key="10">
    <source>
        <dbReference type="RuleBase" id="RU361143"/>
    </source>
</evidence>
<dbReference type="InterPro" id="IPR007676">
    <property type="entry name" value="Ribophorin_I"/>
</dbReference>
<dbReference type="Pfam" id="PF04597">
    <property type="entry name" value="Ribophorin_I"/>
    <property type="match status" value="1"/>
</dbReference>
<evidence type="ECO:0000256" key="4">
    <source>
        <dbReference type="ARBA" id="ARBA00008905"/>
    </source>
</evidence>
<keyword evidence="6 10" id="KW-0732">Signal</keyword>
<evidence type="ECO:0000256" key="2">
    <source>
        <dbReference type="ARBA" id="ARBA00004115"/>
    </source>
</evidence>
<comment type="similarity">
    <text evidence="4 10">Belongs to the OST1 family.</text>
</comment>
<evidence type="ECO:0000256" key="9">
    <source>
        <dbReference type="ARBA" id="ARBA00023136"/>
    </source>
</evidence>
<dbReference type="Proteomes" id="UP000279236">
    <property type="component" value="Unassembled WGS sequence"/>
</dbReference>
<comment type="function">
    <text evidence="1 10">Subunit of the oligosaccharyl transferase (OST) complex that catalyzes the initial transfer of a defined glycan (Glc(3)Man(9)GlcNAc(2) in eukaryotes) from the lipid carrier dolichol-pyrophosphate to an asparagine residue within an Asn-X-Ser/Thr consensus motif in nascent polypeptide chains, the first step in protein N-glycosylation. N-glycosylation occurs cotranslationally and the complex associates with the Sec61 complex at the channel-forming translocon complex that mediates protein translocation across the endoplasmic reticulum (ER). All subunits are required for a maximal enzyme activity.</text>
</comment>
<dbReference type="PANTHER" id="PTHR21049">
    <property type="entry name" value="RIBOPHORIN I"/>
    <property type="match status" value="1"/>
</dbReference>
<evidence type="ECO:0000256" key="3">
    <source>
        <dbReference type="ARBA" id="ARBA00004922"/>
    </source>
</evidence>
<comment type="caution">
    <text evidence="11">The sequence shown here is derived from an EMBL/GenBank/DDBJ whole genome shotgun (WGS) entry which is preliminary data.</text>
</comment>
<keyword evidence="12" id="KW-1185">Reference proteome</keyword>
<sequence length="490" mass="53227">MRLLSLFALAPIAFGLASRHLEAGDAPQTFVNTAIARTVELGGSTSLVTTQYNVKALVDNPGEYVLALSGAEGEAPAWYEVLVGGKAVEGVVVESLGDVPVALVPVGDLKKDDTVTISLNAILAYQSRPLPVQIEQRDPQFLVWETNSTLVDSAYPSDVERIKIRSPTPQILTHGDVPKAYTRDSDVTKSGATLTLGPFHAVPATIGTGKVAEQAPFYVHYESRDPIIGIRTLRRAAEVSHWGSNLNIQDEVALMNDGAELKGQFSRLAHQQSKYHATKPAQVLSEFTLRLPPSAHSVYFYDIVGNVSTSHFRPGSPAASVGGKRNSRRVVDSVLELRPRYPVLGGWNYSFTVGWDSPLNEALRSDVATGKQVLAVPFLTAMKDVVVGQEEFRVVLPDGATDVEVFAPFPVDSIEHSLVKTYLDTTGRPVVTITKSVVTENHAQPVYITYNYPLSAQLQKPLTVSAVVGAVLIAFMVLRRVDYNIDNKKK</sequence>
<dbReference type="GO" id="GO:0008250">
    <property type="term" value="C:oligosaccharyltransferase complex"/>
    <property type="evidence" value="ECO:0007669"/>
    <property type="project" value="UniProtKB-UniRule"/>
</dbReference>
<keyword evidence="9 10" id="KW-0472">Membrane</keyword>
<name>A0A427XHX1_9TREE</name>
<dbReference type="RefSeq" id="XP_028473579.1">
    <property type="nucleotide sequence ID" value="XM_028617901.1"/>
</dbReference>
<evidence type="ECO:0000313" key="12">
    <source>
        <dbReference type="Proteomes" id="UP000279236"/>
    </source>
</evidence>
<dbReference type="GO" id="GO:0016740">
    <property type="term" value="F:transferase activity"/>
    <property type="evidence" value="ECO:0007669"/>
    <property type="project" value="UniProtKB-KW"/>
</dbReference>
<reference evidence="11 12" key="1">
    <citation type="submission" date="2018-11" db="EMBL/GenBank/DDBJ databases">
        <title>Genome sequence of Apiotrichum porosum DSM 27194.</title>
        <authorList>
            <person name="Aliyu H."/>
            <person name="Gorte O."/>
            <person name="Ochsenreither K."/>
        </authorList>
    </citation>
    <scope>NUCLEOTIDE SEQUENCE [LARGE SCALE GENOMIC DNA]</scope>
    <source>
        <strain evidence="11 12">DSM 27194</strain>
    </source>
</reference>
<dbReference type="GeneID" id="39586700"/>
<dbReference type="STRING" id="105984.A0A427XHX1"/>
<dbReference type="AlphaFoldDB" id="A0A427XHX1"/>
<keyword evidence="11" id="KW-0808">Transferase</keyword>
<dbReference type="OrthoDB" id="310030at2759"/>
<comment type="pathway">
    <text evidence="3 10">Protein modification; protein glycosylation.</text>
</comment>
<dbReference type="EMBL" id="RSCE01000012">
    <property type="protein sequence ID" value="RSH78432.1"/>
    <property type="molecule type" value="Genomic_DNA"/>
</dbReference>
<proteinExistence type="inferred from homology"/>
<accession>A0A427XHX1</accession>
<gene>
    <name evidence="11" type="primary">OST1</name>
    <name evidence="11" type="ORF">EHS24_002157</name>
</gene>
<evidence type="ECO:0000256" key="6">
    <source>
        <dbReference type="ARBA" id="ARBA00022729"/>
    </source>
</evidence>
<keyword evidence="5 10" id="KW-0812">Transmembrane</keyword>
<protein>
    <recommendedName>
        <fullName evidence="10">Dolichyl-diphosphooligosaccharide--protein glycosyltransferase subunit 1</fullName>
    </recommendedName>
</protein>
<evidence type="ECO:0000256" key="8">
    <source>
        <dbReference type="ARBA" id="ARBA00022989"/>
    </source>
</evidence>
<keyword evidence="7 10" id="KW-0256">Endoplasmic reticulum</keyword>
<comment type="subunit">
    <text evidence="10">Component of the oligosaccharyltransferase (OST) complex.</text>
</comment>
<evidence type="ECO:0000313" key="11">
    <source>
        <dbReference type="EMBL" id="RSH78432.1"/>
    </source>
</evidence>
<evidence type="ECO:0000256" key="1">
    <source>
        <dbReference type="ARBA" id="ARBA00002791"/>
    </source>
</evidence>
<dbReference type="UniPathway" id="UPA00378"/>
<keyword evidence="8 10" id="KW-1133">Transmembrane helix</keyword>
<feature type="signal peptide" evidence="10">
    <location>
        <begin position="1"/>
        <end position="17"/>
    </location>
</feature>
<dbReference type="GO" id="GO:0018279">
    <property type="term" value="P:protein N-linked glycosylation via asparagine"/>
    <property type="evidence" value="ECO:0007669"/>
    <property type="project" value="TreeGrafter"/>
</dbReference>
<comment type="subcellular location">
    <subcellularLocation>
        <location evidence="2 10">Endoplasmic reticulum membrane</location>
        <topology evidence="2 10">Single-pass type I membrane protein</topology>
    </subcellularLocation>
</comment>
<dbReference type="PANTHER" id="PTHR21049:SF0">
    <property type="entry name" value="DOLICHYL-DIPHOSPHOOLIGOSACCHARIDE--PROTEIN GLYCOSYLTRANSFERASE SUBUNIT 1"/>
    <property type="match status" value="1"/>
</dbReference>
<feature type="transmembrane region" description="Helical" evidence="10">
    <location>
        <begin position="462"/>
        <end position="481"/>
    </location>
</feature>
<feature type="chain" id="PRO_5018823154" description="Dolichyl-diphosphooligosaccharide--protein glycosyltransferase subunit 1" evidence="10">
    <location>
        <begin position="18"/>
        <end position="490"/>
    </location>
</feature>
<organism evidence="11 12">
    <name type="scientific">Apiotrichum porosum</name>
    <dbReference type="NCBI Taxonomy" id="105984"/>
    <lineage>
        <taxon>Eukaryota</taxon>
        <taxon>Fungi</taxon>
        <taxon>Dikarya</taxon>
        <taxon>Basidiomycota</taxon>
        <taxon>Agaricomycotina</taxon>
        <taxon>Tremellomycetes</taxon>
        <taxon>Trichosporonales</taxon>
        <taxon>Trichosporonaceae</taxon>
        <taxon>Apiotrichum</taxon>
    </lineage>
</organism>